<dbReference type="RefSeq" id="WP_169947665.1">
    <property type="nucleotide sequence ID" value="NZ_CP053015.1"/>
</dbReference>
<dbReference type="InterPro" id="IPR002625">
    <property type="entry name" value="Smr_dom"/>
</dbReference>
<name>A0A6M4B1Y9_9SPHN</name>
<dbReference type="InterPro" id="IPR036063">
    <property type="entry name" value="Smr_dom_sf"/>
</dbReference>
<sequence>MLQPTLAKGPAKPSTPVGSAPIDKAWERDLRSGRISIDMTIDLHGHYLAGAHTALSRALDRATAMGARVVLVIAGKVRGPDEAPRGAIRRELATWLAHSHHASRILAVRNAHPRHGGAGALYVVLRKAERS</sequence>
<reference evidence="3 4" key="1">
    <citation type="submission" date="2020-01" db="EMBL/GenBank/DDBJ databases">
        <title>Sphingomonas sp. strain CSW-10.</title>
        <authorList>
            <person name="Chen W.-M."/>
        </authorList>
    </citation>
    <scope>NUCLEOTIDE SEQUENCE [LARGE SCALE GENOMIC DNA]</scope>
    <source>
        <strain evidence="3 4">CSW-10</strain>
    </source>
</reference>
<keyword evidence="4" id="KW-1185">Reference proteome</keyword>
<dbReference type="Gene3D" id="3.30.1370.110">
    <property type="match status" value="1"/>
</dbReference>
<proteinExistence type="predicted"/>
<evidence type="ECO:0000313" key="4">
    <source>
        <dbReference type="Proteomes" id="UP000503018"/>
    </source>
</evidence>
<dbReference type="EMBL" id="CP053015">
    <property type="protein sequence ID" value="QJQ33421.1"/>
    <property type="molecule type" value="Genomic_DNA"/>
</dbReference>
<evidence type="ECO:0000259" key="2">
    <source>
        <dbReference type="PROSITE" id="PS50828"/>
    </source>
</evidence>
<dbReference type="AlphaFoldDB" id="A0A6M4B1Y9"/>
<protein>
    <submittedName>
        <fullName evidence="3">Smr/MutS family protein</fullName>
    </submittedName>
</protein>
<dbReference type="PROSITE" id="PS50828">
    <property type="entry name" value="SMR"/>
    <property type="match status" value="1"/>
</dbReference>
<dbReference type="Proteomes" id="UP000503018">
    <property type="component" value="Chromosome"/>
</dbReference>
<dbReference type="KEGG" id="slan:GV829_14085"/>
<dbReference type="SUPFAM" id="SSF160443">
    <property type="entry name" value="SMR domain-like"/>
    <property type="match status" value="1"/>
</dbReference>
<evidence type="ECO:0000256" key="1">
    <source>
        <dbReference type="SAM" id="MobiDB-lite"/>
    </source>
</evidence>
<evidence type="ECO:0000313" key="3">
    <source>
        <dbReference type="EMBL" id="QJQ33421.1"/>
    </source>
</evidence>
<dbReference type="PANTHER" id="PTHR35562">
    <property type="entry name" value="DNA ENDONUCLEASE SMRA-RELATED"/>
    <property type="match status" value="1"/>
</dbReference>
<organism evidence="3 4">
    <name type="scientific">Sphingomonas lacunae</name>
    <dbReference type="NCBI Taxonomy" id="2698828"/>
    <lineage>
        <taxon>Bacteria</taxon>
        <taxon>Pseudomonadati</taxon>
        <taxon>Pseudomonadota</taxon>
        <taxon>Alphaproteobacteria</taxon>
        <taxon>Sphingomonadales</taxon>
        <taxon>Sphingomonadaceae</taxon>
        <taxon>Sphingomonas</taxon>
    </lineage>
</organism>
<accession>A0A6M4B1Y9</accession>
<feature type="region of interest" description="Disordered" evidence="1">
    <location>
        <begin position="1"/>
        <end position="21"/>
    </location>
</feature>
<dbReference type="PANTHER" id="PTHR35562:SF2">
    <property type="entry name" value="DNA ENDONUCLEASE SMRA-RELATED"/>
    <property type="match status" value="1"/>
</dbReference>
<feature type="domain" description="Smr" evidence="2">
    <location>
        <begin position="41"/>
        <end position="126"/>
    </location>
</feature>
<gene>
    <name evidence="3" type="ORF">GV829_14085</name>
</gene>
<dbReference type="Pfam" id="PF01713">
    <property type="entry name" value="Smr"/>
    <property type="match status" value="1"/>
</dbReference>